<dbReference type="EMBL" id="SPQS01000014">
    <property type="protein sequence ID" value="TFV72338.1"/>
    <property type="molecule type" value="Genomic_DNA"/>
</dbReference>
<organism evidence="1 2">
    <name type="scientific">Bradyrhizobium frederickii</name>
    <dbReference type="NCBI Taxonomy" id="2560054"/>
    <lineage>
        <taxon>Bacteria</taxon>
        <taxon>Pseudomonadati</taxon>
        <taxon>Pseudomonadota</taxon>
        <taxon>Alphaproteobacteria</taxon>
        <taxon>Hyphomicrobiales</taxon>
        <taxon>Nitrobacteraceae</taxon>
        <taxon>Bradyrhizobium</taxon>
    </lineage>
</organism>
<evidence type="ECO:0000313" key="2">
    <source>
        <dbReference type="Proteomes" id="UP000297700"/>
    </source>
</evidence>
<sequence>MDDDVRKTAANAVLEKFRDLMHQRSDAVRRRAEIEREIRGLDRALYDCRAAGRLFGVDIELPEDTKPGVIVRPANTVRSALTSAHEAAHQVGRWRLSSEATPSLFQSPVGLLGTADVPVPAPPTPPVPTVASTTLTPGIEPSIRDLILLYLKQAGPKGEKASLMRRKVEAFLNRQIHYKTIGMSLYRLSKETPPMVRREGQTWFLVPSAAEAKDPGAVTPGPSEGR</sequence>
<dbReference type="AlphaFoldDB" id="A0A4Y9NYS1"/>
<name>A0A4Y9NYS1_9BRAD</name>
<protein>
    <submittedName>
        <fullName evidence="1">Uncharacterized protein</fullName>
    </submittedName>
</protein>
<reference evidence="1 2" key="1">
    <citation type="submission" date="2019-03" db="EMBL/GenBank/DDBJ databases">
        <title>Bradyrhizobium strains diversity.</title>
        <authorList>
            <person name="Urquiaga M.C.O."/>
            <person name="Hungria M."/>
            <person name="Delamuta J.R.M."/>
            <person name="Klepa M.S."/>
        </authorList>
    </citation>
    <scope>NUCLEOTIDE SEQUENCE [LARGE SCALE GENOMIC DNA]</scope>
    <source>
        <strain evidence="1 2">CNPSo 3426</strain>
    </source>
</reference>
<comment type="caution">
    <text evidence="1">The sequence shown here is derived from an EMBL/GenBank/DDBJ whole genome shotgun (WGS) entry which is preliminary data.</text>
</comment>
<proteinExistence type="predicted"/>
<dbReference type="RefSeq" id="WP_135165676.1">
    <property type="nucleotide sequence ID" value="NZ_SPQS01000014.1"/>
</dbReference>
<evidence type="ECO:0000313" key="1">
    <source>
        <dbReference type="EMBL" id="TFV72338.1"/>
    </source>
</evidence>
<gene>
    <name evidence="1" type="ORF">E4K64_23765</name>
</gene>
<dbReference type="Proteomes" id="UP000297700">
    <property type="component" value="Unassembled WGS sequence"/>
</dbReference>
<accession>A0A4Y9NYS1</accession>